<dbReference type="PANTHER" id="PTHR14911:SF13">
    <property type="entry name" value="TRNA (GUANINE(6)-N2)-METHYLTRANSFERASE THUMP3"/>
    <property type="match status" value="1"/>
</dbReference>
<protein>
    <submittedName>
        <fullName evidence="2">RNA methyltransferase</fullName>
    </submittedName>
</protein>
<comment type="caution">
    <text evidence="2">The sequence shown here is derived from an EMBL/GenBank/DDBJ whole genome shotgun (WGS) entry which is preliminary data.</text>
</comment>
<dbReference type="InterPro" id="IPR000241">
    <property type="entry name" value="RlmKL-like_Mtase"/>
</dbReference>
<reference evidence="2 3" key="1">
    <citation type="submission" date="2019-08" db="EMBL/GenBank/DDBJ databases">
        <title>Genome sequencing of Paenibacillus faecis DSM 23593(T).</title>
        <authorList>
            <person name="Kook J.-K."/>
            <person name="Park S.-N."/>
            <person name="Lim Y.K."/>
        </authorList>
    </citation>
    <scope>NUCLEOTIDE SEQUENCE [LARGE SCALE GENOMIC DNA]</scope>
    <source>
        <strain evidence="2 3">DSM 23593</strain>
    </source>
</reference>
<dbReference type="Proteomes" id="UP000325218">
    <property type="component" value="Unassembled WGS sequence"/>
</dbReference>
<evidence type="ECO:0000313" key="2">
    <source>
        <dbReference type="EMBL" id="TYA15132.1"/>
    </source>
</evidence>
<name>A0A5D0CYM4_9BACL</name>
<feature type="domain" description="Ribosomal RNA large subunit methyltransferase K/L-like methyltransferase" evidence="1">
    <location>
        <begin position="156"/>
        <end position="255"/>
    </location>
</feature>
<keyword evidence="3" id="KW-1185">Reference proteome</keyword>
<evidence type="ECO:0000259" key="1">
    <source>
        <dbReference type="Pfam" id="PF01170"/>
    </source>
</evidence>
<accession>A0A5D0CYM4</accession>
<proteinExistence type="predicted"/>
<dbReference type="OrthoDB" id="9791556at2"/>
<dbReference type="SUPFAM" id="SSF53335">
    <property type="entry name" value="S-adenosyl-L-methionine-dependent methyltransferases"/>
    <property type="match status" value="1"/>
</dbReference>
<keyword evidence="2" id="KW-0489">Methyltransferase</keyword>
<dbReference type="InterPro" id="IPR029063">
    <property type="entry name" value="SAM-dependent_MTases_sf"/>
</dbReference>
<dbReference type="PANTHER" id="PTHR14911">
    <property type="entry name" value="THUMP DOMAIN-CONTAINING"/>
    <property type="match status" value="1"/>
</dbReference>
<dbReference type="EMBL" id="VSDO01000001">
    <property type="protein sequence ID" value="TYA15132.1"/>
    <property type="molecule type" value="Genomic_DNA"/>
</dbReference>
<organism evidence="2 3">
    <name type="scientific">Paenibacillus faecis</name>
    <dbReference type="NCBI Taxonomy" id="862114"/>
    <lineage>
        <taxon>Bacteria</taxon>
        <taxon>Bacillati</taxon>
        <taxon>Bacillota</taxon>
        <taxon>Bacilli</taxon>
        <taxon>Bacillales</taxon>
        <taxon>Paenibacillaceae</taxon>
        <taxon>Paenibacillus</taxon>
    </lineage>
</organism>
<dbReference type="GO" id="GO:0016423">
    <property type="term" value="F:tRNA (guanine) methyltransferase activity"/>
    <property type="evidence" value="ECO:0007669"/>
    <property type="project" value="TreeGrafter"/>
</dbReference>
<dbReference type="AlphaFoldDB" id="A0A5D0CYM4"/>
<dbReference type="Pfam" id="PF01170">
    <property type="entry name" value="UPF0020"/>
    <property type="match status" value="1"/>
</dbReference>
<dbReference type="CDD" id="cd02440">
    <property type="entry name" value="AdoMet_MTases"/>
    <property type="match status" value="1"/>
</dbReference>
<dbReference type="Gene3D" id="3.40.50.150">
    <property type="entry name" value="Vaccinia Virus protein VP39"/>
    <property type="match status" value="1"/>
</dbReference>
<evidence type="ECO:0000313" key="3">
    <source>
        <dbReference type="Proteomes" id="UP000325218"/>
    </source>
</evidence>
<sequence>MDWYRNSQSSYNYIYPYACHENERELCRLELRSLFGQEPGAHSFMESKTAIGASRSPFISMEMRVLARSGSLEEVLSLAEKLDLKGKTFKVKYLKNGTPRSYEDQRRLERTVGAHIRGTAEMRQPDVLFGLLHDGESWRLGICEPADPVWQRHKHKPRNYSTGLSATLARSLVNIAVPVVSGFRAVDPCCGMGNVLIEALSMRIDIVGRDINPLAIRGARVNLAHFGYHHEELVGIGNMHEIDDRFDAAILDMPYNLCSVLPLEEKRAMLLSLRRFSDTSVVVSSEELEPELRRAGFQIQGFAKVTKGSFVRSVWVCS</sequence>
<gene>
    <name evidence="2" type="ORF">FRY98_05615</name>
</gene>
<dbReference type="GO" id="GO:0030488">
    <property type="term" value="P:tRNA methylation"/>
    <property type="evidence" value="ECO:0007669"/>
    <property type="project" value="TreeGrafter"/>
</dbReference>
<keyword evidence="2" id="KW-0808">Transferase</keyword>